<gene>
    <name evidence="2" type="ORF">HDA42_007373</name>
</gene>
<dbReference type="AlphaFoldDB" id="A0A7W3NWS1"/>
<dbReference type="EMBL" id="JACJIJ010000002">
    <property type="protein sequence ID" value="MBA9058195.1"/>
    <property type="molecule type" value="Genomic_DNA"/>
</dbReference>
<organism evidence="2 3">
    <name type="scientific">Streptomyces murinus</name>
    <dbReference type="NCBI Taxonomy" id="33900"/>
    <lineage>
        <taxon>Bacteria</taxon>
        <taxon>Bacillati</taxon>
        <taxon>Actinomycetota</taxon>
        <taxon>Actinomycetes</taxon>
        <taxon>Kitasatosporales</taxon>
        <taxon>Streptomycetaceae</taxon>
        <taxon>Streptomyces</taxon>
    </lineage>
</organism>
<comment type="caution">
    <text evidence="2">The sequence shown here is derived from an EMBL/GenBank/DDBJ whole genome shotgun (WGS) entry which is preliminary data.</text>
</comment>
<dbReference type="Proteomes" id="UP000577386">
    <property type="component" value="Unassembled WGS sequence"/>
</dbReference>
<feature type="region of interest" description="Disordered" evidence="1">
    <location>
        <begin position="1"/>
        <end position="35"/>
    </location>
</feature>
<keyword evidence="3" id="KW-1185">Reference proteome</keyword>
<proteinExistence type="predicted"/>
<accession>A0A7W3NWS1</accession>
<evidence type="ECO:0000313" key="2">
    <source>
        <dbReference type="EMBL" id="MBA9058195.1"/>
    </source>
</evidence>
<evidence type="ECO:0000256" key="1">
    <source>
        <dbReference type="SAM" id="MobiDB-lite"/>
    </source>
</evidence>
<reference evidence="2 3" key="1">
    <citation type="submission" date="2020-08" db="EMBL/GenBank/DDBJ databases">
        <title>Sequencing the genomes of 1000 actinobacteria strains.</title>
        <authorList>
            <person name="Klenk H.-P."/>
        </authorList>
    </citation>
    <scope>NUCLEOTIDE SEQUENCE [LARGE SCALE GENOMIC DNA]</scope>
    <source>
        <strain evidence="2 3">DSM 41827</strain>
    </source>
</reference>
<sequence length="35" mass="3588">MVCTTLPDPAGTAATTGPPGTTGASDRRRARMRDV</sequence>
<name>A0A7W3NWS1_STRMR</name>
<protein>
    <submittedName>
        <fullName evidence="2">Uncharacterized protein</fullName>
    </submittedName>
</protein>
<evidence type="ECO:0000313" key="3">
    <source>
        <dbReference type="Proteomes" id="UP000577386"/>
    </source>
</evidence>
<feature type="compositionally biased region" description="Low complexity" evidence="1">
    <location>
        <begin position="1"/>
        <end position="24"/>
    </location>
</feature>